<dbReference type="PANTHER" id="PTHR21447:SF13">
    <property type="entry name" value="RING-TYPE DOMAIN-CONTAINING PROTEIN"/>
    <property type="match status" value="1"/>
</dbReference>
<keyword evidence="1 3" id="KW-0863">Zinc-finger</keyword>
<feature type="region of interest" description="Disordered" evidence="5">
    <location>
        <begin position="506"/>
        <end position="541"/>
    </location>
</feature>
<dbReference type="PROSITE" id="PS50089">
    <property type="entry name" value="ZF_RING_2"/>
    <property type="match status" value="1"/>
</dbReference>
<feature type="domain" description="RING-type" evidence="6">
    <location>
        <begin position="605"/>
        <end position="647"/>
    </location>
</feature>
<reference evidence="8" key="1">
    <citation type="submission" date="2016-11" db="UniProtKB">
        <authorList>
            <consortium name="WormBaseParasite"/>
        </authorList>
    </citation>
    <scope>IDENTIFICATION</scope>
</reference>
<evidence type="ECO:0000256" key="1">
    <source>
        <dbReference type="ARBA" id="ARBA00022771"/>
    </source>
</evidence>
<dbReference type="InterPro" id="IPR013083">
    <property type="entry name" value="Znf_RING/FYVE/PHD"/>
</dbReference>
<dbReference type="InterPro" id="IPR001841">
    <property type="entry name" value="Znf_RING"/>
</dbReference>
<dbReference type="AlphaFoldDB" id="A0A1I7TGS3"/>
<dbReference type="WBParaSite" id="Csp11.Scaffold608.g5783.t2">
    <property type="protein sequence ID" value="Csp11.Scaffold608.g5783.t2"/>
    <property type="gene ID" value="Csp11.Scaffold608.g5783"/>
</dbReference>
<dbReference type="Pfam" id="PF25100">
    <property type="entry name" value="DUF7809"/>
    <property type="match status" value="1"/>
</dbReference>
<sequence>MSKYLETTGDLLTPEVLFNSLYRYVLDELTPVTRELIEKHLPPIRMFIWDNGKKIIQKILDDSNHQLRMYGTAEEVTENLKIFRDFPFAHEFFLADQFLVRILKYSKDDRISIFIMLKEYTAKYSSSLEFVKFDEKWFEEIEKKMREADKICPVYEFDFAQIRRQLTAGNFTEIISIIPRFDSKPRTKANEVFLSTFLETYCEDVGPIGPAEQINQFFTFAIRFEAMATIIETNSEIFFKNSVMAVRVFEDGSQRFVMKAELFNAISNSLGNKFKKETNLFSTIPMEEVERIYGHRVKNIEFLRTPIIRTKHRAVPVKGMITGEYGILAIDTFFEYFRNMLIGQKFFQKYNKPDWDVLSEMFEVFFDVIYKIDSKTPYFVRHAAPIPDISNIFNTIKTIPAKDIRNAKIDGFTVQNLKNELIHLGLTNAFPEIVNHAEAVYSAVDRLKKGKYLSTSDLFEAVFHSQLICIIDRIPKFKTFLHNQSGCGRVLGYFCELCQKASDDQKSSDQKSINSSDKTEKKTLKSSEQQKSLESSENKNKSLSLKEFEEMKQKILELEEKNHQLNEQNMKLLQEVKELKLKKLSIDSENPSTNFSVISTETPRCEICDSELDTTGETKKCPMCRTRFHSKCAIEYIKHEIKCPSCKGTLRNSMITPKFS</sequence>
<accession>A0A1I7TGS3</accession>
<proteinExistence type="predicted"/>
<evidence type="ECO:0000259" key="6">
    <source>
        <dbReference type="PROSITE" id="PS50089"/>
    </source>
</evidence>
<feature type="coiled-coil region" evidence="4">
    <location>
        <begin position="541"/>
        <end position="582"/>
    </location>
</feature>
<dbReference type="SUPFAM" id="SSF57850">
    <property type="entry name" value="RING/U-box"/>
    <property type="match status" value="1"/>
</dbReference>
<keyword evidence="1 3" id="KW-0479">Metal-binding</keyword>
<evidence type="ECO:0000313" key="7">
    <source>
        <dbReference type="Proteomes" id="UP000095282"/>
    </source>
</evidence>
<evidence type="ECO:0000313" key="8">
    <source>
        <dbReference type="WBParaSite" id="Csp11.Scaffold608.g5783.t2"/>
    </source>
</evidence>
<dbReference type="Gene3D" id="3.30.40.10">
    <property type="entry name" value="Zinc/RING finger domain, C3HC4 (zinc finger)"/>
    <property type="match status" value="1"/>
</dbReference>
<dbReference type="InterPro" id="IPR056711">
    <property type="entry name" value="DUF7809"/>
</dbReference>
<dbReference type="Proteomes" id="UP000095282">
    <property type="component" value="Unplaced"/>
</dbReference>
<dbReference type="CDD" id="cd14686">
    <property type="entry name" value="bZIP"/>
    <property type="match status" value="1"/>
</dbReference>
<dbReference type="GO" id="GO:0045087">
    <property type="term" value="P:innate immune response"/>
    <property type="evidence" value="ECO:0007669"/>
    <property type="project" value="TreeGrafter"/>
</dbReference>
<dbReference type="STRING" id="1561998.A0A1I7TGS3"/>
<keyword evidence="2" id="KW-0862">Zinc</keyword>
<keyword evidence="4" id="KW-0175">Coiled coil</keyword>
<keyword evidence="7" id="KW-1185">Reference proteome</keyword>
<evidence type="ECO:0000256" key="2">
    <source>
        <dbReference type="ARBA" id="ARBA00022833"/>
    </source>
</evidence>
<evidence type="ECO:0000256" key="5">
    <source>
        <dbReference type="SAM" id="MobiDB-lite"/>
    </source>
</evidence>
<protein>
    <submittedName>
        <fullName evidence="8">RING-type domain-containing protein</fullName>
    </submittedName>
</protein>
<name>A0A1I7TGS3_9PELO</name>
<dbReference type="PANTHER" id="PTHR21447">
    <property type="entry name" value="RING-TYPE DOMAIN-CONTAINING PROTEIN-RELATED"/>
    <property type="match status" value="1"/>
</dbReference>
<evidence type="ECO:0000256" key="3">
    <source>
        <dbReference type="PROSITE-ProRule" id="PRU00175"/>
    </source>
</evidence>
<dbReference type="GO" id="GO:0008270">
    <property type="term" value="F:zinc ion binding"/>
    <property type="evidence" value="ECO:0007669"/>
    <property type="project" value="UniProtKB-KW"/>
</dbReference>
<organism evidence="7 8">
    <name type="scientific">Caenorhabditis tropicalis</name>
    <dbReference type="NCBI Taxonomy" id="1561998"/>
    <lineage>
        <taxon>Eukaryota</taxon>
        <taxon>Metazoa</taxon>
        <taxon>Ecdysozoa</taxon>
        <taxon>Nematoda</taxon>
        <taxon>Chromadorea</taxon>
        <taxon>Rhabditida</taxon>
        <taxon>Rhabditina</taxon>
        <taxon>Rhabditomorpha</taxon>
        <taxon>Rhabditoidea</taxon>
        <taxon>Rhabditidae</taxon>
        <taxon>Peloderinae</taxon>
        <taxon>Caenorhabditis</taxon>
    </lineage>
</organism>
<dbReference type="GO" id="GO:0045121">
    <property type="term" value="C:membrane raft"/>
    <property type="evidence" value="ECO:0007669"/>
    <property type="project" value="TreeGrafter"/>
</dbReference>
<dbReference type="eggNOG" id="KOG0800">
    <property type="taxonomic scope" value="Eukaryota"/>
</dbReference>
<evidence type="ECO:0000256" key="4">
    <source>
        <dbReference type="SAM" id="Coils"/>
    </source>
</evidence>